<evidence type="ECO:0000313" key="3">
    <source>
        <dbReference type="EMBL" id="KAA6376992.1"/>
    </source>
</evidence>
<comment type="caution">
    <text evidence="3">The sequence shown here is derived from an EMBL/GenBank/DDBJ whole genome shotgun (WGS) entry which is preliminary data.</text>
</comment>
<feature type="domain" description="Syndetin C-terminal" evidence="2">
    <location>
        <begin position="172"/>
        <end position="285"/>
    </location>
</feature>
<dbReference type="InterPro" id="IPR019514">
    <property type="entry name" value="Syndetin_C"/>
</dbReference>
<dbReference type="InterPro" id="IPR040047">
    <property type="entry name" value="VPS50"/>
</dbReference>
<dbReference type="AlphaFoldDB" id="A0A5J4V3L1"/>
<dbReference type="Pfam" id="PF10474">
    <property type="entry name" value="Syndetin_C"/>
    <property type="match status" value="1"/>
</dbReference>
<accession>A0A5J4V3L1</accession>
<dbReference type="OrthoDB" id="10263345at2759"/>
<dbReference type="EMBL" id="SNRW01010128">
    <property type="protein sequence ID" value="KAA6376992.1"/>
    <property type="molecule type" value="Genomic_DNA"/>
</dbReference>
<dbReference type="GO" id="GO:0005829">
    <property type="term" value="C:cytosol"/>
    <property type="evidence" value="ECO:0007669"/>
    <property type="project" value="GOC"/>
</dbReference>
<proteinExistence type="predicted"/>
<dbReference type="GO" id="GO:0032456">
    <property type="term" value="P:endocytic recycling"/>
    <property type="evidence" value="ECO:0007669"/>
    <property type="project" value="InterPro"/>
</dbReference>
<dbReference type="PANTHER" id="PTHR13258:SF0">
    <property type="entry name" value="SYNDETIN"/>
    <property type="match status" value="1"/>
</dbReference>
<dbReference type="PANTHER" id="PTHR13258">
    <property type="entry name" value="SYNDETIN"/>
    <property type="match status" value="1"/>
</dbReference>
<feature type="compositionally biased region" description="Polar residues" evidence="1">
    <location>
        <begin position="48"/>
        <end position="61"/>
    </location>
</feature>
<organism evidence="3 4">
    <name type="scientific">Streblomastix strix</name>
    <dbReference type="NCBI Taxonomy" id="222440"/>
    <lineage>
        <taxon>Eukaryota</taxon>
        <taxon>Metamonada</taxon>
        <taxon>Preaxostyla</taxon>
        <taxon>Oxymonadida</taxon>
        <taxon>Streblomastigidae</taxon>
        <taxon>Streblomastix</taxon>
    </lineage>
</organism>
<reference evidence="3 4" key="1">
    <citation type="submission" date="2019-03" db="EMBL/GenBank/DDBJ databases">
        <title>Single cell metagenomics reveals metabolic interactions within the superorganism composed of flagellate Streblomastix strix and complex community of Bacteroidetes bacteria on its surface.</title>
        <authorList>
            <person name="Treitli S.C."/>
            <person name="Kolisko M."/>
            <person name="Husnik F."/>
            <person name="Keeling P."/>
            <person name="Hampl V."/>
        </authorList>
    </citation>
    <scope>NUCLEOTIDE SEQUENCE [LARGE SCALE GENOMIC DNA]</scope>
    <source>
        <strain evidence="3">ST1C</strain>
    </source>
</reference>
<sequence>MKQEQNINKQDKQSSEVKAALSVLQTTRGQPGAVEAVKQISQLSKTDSKESLSSVLQQQINQTQQSDKHQQQKQQPTPPPIRANIAYTNIPPLVIQRSSSQTKLNQNTSNFSQQTIPGAPYYLTPQIRIPSASIFPPFFFFFPFPLAKSLARDYLHLIRPVSFPSLHSPTTICQRIIGAESLITLAVHLDQLKHLFIHYLSENDARMLLAGLFDQIVTQAQQIRSIIYRNIAASFIDLSRIPSEIEKIQWDIKDVVIDCNSYVSVLAFEFRQFKERLEQEMDEGLLWMNLKEINQFIFIVHYLAINQMI</sequence>
<evidence type="ECO:0000256" key="1">
    <source>
        <dbReference type="SAM" id="MobiDB-lite"/>
    </source>
</evidence>
<dbReference type="GO" id="GO:0000149">
    <property type="term" value="F:SNARE binding"/>
    <property type="evidence" value="ECO:0007669"/>
    <property type="project" value="TreeGrafter"/>
</dbReference>
<dbReference type="GO" id="GO:1990745">
    <property type="term" value="C:EARP complex"/>
    <property type="evidence" value="ECO:0007669"/>
    <property type="project" value="InterPro"/>
</dbReference>
<dbReference type="Proteomes" id="UP000324800">
    <property type="component" value="Unassembled WGS sequence"/>
</dbReference>
<evidence type="ECO:0000259" key="2">
    <source>
        <dbReference type="Pfam" id="PF10474"/>
    </source>
</evidence>
<dbReference type="GO" id="GO:0042147">
    <property type="term" value="P:retrograde transport, endosome to Golgi"/>
    <property type="evidence" value="ECO:0007669"/>
    <property type="project" value="InterPro"/>
</dbReference>
<evidence type="ECO:0000313" key="4">
    <source>
        <dbReference type="Proteomes" id="UP000324800"/>
    </source>
</evidence>
<protein>
    <recommendedName>
        <fullName evidence="2">Syndetin C-terminal domain-containing protein</fullName>
    </recommendedName>
</protein>
<gene>
    <name evidence="3" type="ORF">EZS28_027481</name>
</gene>
<name>A0A5J4V3L1_9EUKA</name>
<feature type="region of interest" description="Disordered" evidence="1">
    <location>
        <begin position="48"/>
        <end position="82"/>
    </location>
</feature>